<evidence type="ECO:0000256" key="1">
    <source>
        <dbReference type="ARBA" id="ARBA00006964"/>
    </source>
</evidence>
<dbReference type="PANTHER" id="PTHR13799:SF14">
    <property type="entry name" value="GTP CYCLOHYDROLASE 1 TYPE 2 HOMOLOG"/>
    <property type="match status" value="1"/>
</dbReference>
<dbReference type="AlphaFoldDB" id="A0A239VLB5"/>
<evidence type="ECO:0000256" key="2">
    <source>
        <dbReference type="ARBA" id="ARBA00011643"/>
    </source>
</evidence>
<organism evidence="6 7">
    <name type="scientific">Dermatophilus congolensis</name>
    <dbReference type="NCBI Taxonomy" id="1863"/>
    <lineage>
        <taxon>Bacteria</taxon>
        <taxon>Bacillati</taxon>
        <taxon>Actinomycetota</taxon>
        <taxon>Actinomycetes</taxon>
        <taxon>Micrococcales</taxon>
        <taxon>Dermatophilaceae</taxon>
        <taxon>Dermatophilus</taxon>
    </lineage>
</organism>
<gene>
    <name evidence="6" type="ORF">SAMEA4475696_01560</name>
</gene>
<accession>A0A239VLB5</accession>
<evidence type="ECO:0000313" key="6">
    <source>
        <dbReference type="EMBL" id="SNV22533.1"/>
    </source>
</evidence>
<keyword evidence="4 5" id="KW-0479">Metal-binding</keyword>
<comment type="subunit">
    <text evidence="2">Homohexamer.</text>
</comment>
<feature type="binding site" evidence="5">
    <location>
        <position position="236"/>
    </location>
    <ligand>
        <name>a divalent metal cation</name>
        <dbReference type="ChEBI" id="CHEBI:60240"/>
        <label>1</label>
    </ligand>
</feature>
<dbReference type="GeneID" id="63459769"/>
<dbReference type="InterPro" id="IPR036069">
    <property type="entry name" value="DUF34/NIF3_sf"/>
</dbReference>
<name>A0A239VLB5_9MICO</name>
<evidence type="ECO:0000313" key="7">
    <source>
        <dbReference type="Proteomes" id="UP000242637"/>
    </source>
</evidence>
<feature type="binding site" evidence="5">
    <location>
        <position position="232"/>
    </location>
    <ligand>
        <name>a divalent metal cation</name>
        <dbReference type="ChEBI" id="CHEBI:60240"/>
        <label>1</label>
    </ligand>
</feature>
<dbReference type="EMBL" id="LT906453">
    <property type="protein sequence ID" value="SNV22533.1"/>
    <property type="molecule type" value="Genomic_DNA"/>
</dbReference>
<dbReference type="OrthoDB" id="9795763at2"/>
<sequence length="286" mass="30138">MSVATLADVLAILENSYPAHTAQSWDKVGLVAGDHGQPIQRIHFAVDPTLDVVREAVTAGADLLVTHHPLLLRGIHSVATTTAKGAILTEAIVADLALFCAHTNADSAFPGVNTALAAACGLDPEATSPLSIEEGSPLGLVGDLPAPTRFDEFVTRLAEQLPRTAVGVRASGPAHGQVQRVALLGGAGDSLFDEVRAAKADVYVTSDLRHHPASEAREEAFGATPYLVDAGHYATEHLWLAEAAETLRSNLHTHGHVVDVYVSELVTDPWSFVIGAHGPCENPERM</sequence>
<evidence type="ECO:0000256" key="5">
    <source>
        <dbReference type="PIRSR" id="PIRSR602678-1"/>
    </source>
</evidence>
<feature type="binding site" evidence="5">
    <location>
        <position position="106"/>
    </location>
    <ligand>
        <name>a divalent metal cation</name>
        <dbReference type="ChEBI" id="CHEBI:60240"/>
        <label>1</label>
    </ligand>
</feature>
<dbReference type="SUPFAM" id="SSF102705">
    <property type="entry name" value="NIF3 (NGG1p interacting factor 3)-like"/>
    <property type="match status" value="1"/>
</dbReference>
<dbReference type="NCBIfam" id="TIGR00486">
    <property type="entry name" value="YbgI_SA1388"/>
    <property type="match status" value="1"/>
</dbReference>
<keyword evidence="7" id="KW-1185">Reference proteome</keyword>
<dbReference type="InterPro" id="IPR002678">
    <property type="entry name" value="DUF34/NIF3"/>
</dbReference>
<dbReference type="STRING" id="1121387.GCA_000429885_02226"/>
<evidence type="ECO:0000256" key="4">
    <source>
        <dbReference type="ARBA" id="ARBA00022723"/>
    </source>
</evidence>
<protein>
    <recommendedName>
        <fullName evidence="3">GTP cyclohydrolase 1 type 2 homolog</fullName>
    </recommendedName>
</protein>
<dbReference type="GO" id="GO:0005737">
    <property type="term" value="C:cytoplasm"/>
    <property type="evidence" value="ECO:0007669"/>
    <property type="project" value="TreeGrafter"/>
</dbReference>
<dbReference type="KEGG" id="dco:SAMEA4475696_1560"/>
<feature type="binding site" evidence="5">
    <location>
        <position position="67"/>
    </location>
    <ligand>
        <name>a divalent metal cation</name>
        <dbReference type="ChEBI" id="CHEBI:60240"/>
        <label>1</label>
    </ligand>
</feature>
<feature type="binding site" evidence="5">
    <location>
        <position position="68"/>
    </location>
    <ligand>
        <name>a divalent metal cation</name>
        <dbReference type="ChEBI" id="CHEBI:60240"/>
        <label>1</label>
    </ligand>
</feature>
<dbReference type="PANTHER" id="PTHR13799">
    <property type="entry name" value="NGG1 INTERACTING FACTOR 3"/>
    <property type="match status" value="1"/>
</dbReference>
<proteinExistence type="inferred from homology"/>
<reference evidence="6 7" key="1">
    <citation type="submission" date="2017-06" db="EMBL/GenBank/DDBJ databases">
        <authorList>
            <consortium name="Pathogen Informatics"/>
        </authorList>
    </citation>
    <scope>NUCLEOTIDE SEQUENCE [LARGE SCALE GENOMIC DNA]</scope>
    <source>
        <strain evidence="6 7">NCTC13039</strain>
    </source>
</reference>
<comment type="similarity">
    <text evidence="1">Belongs to the GTP cyclohydrolase I type 2/NIF3 family.</text>
</comment>
<dbReference type="RefSeq" id="WP_034401539.1">
    <property type="nucleotide sequence ID" value="NZ_JAAFNI010000001.1"/>
</dbReference>
<dbReference type="GO" id="GO:0046872">
    <property type="term" value="F:metal ion binding"/>
    <property type="evidence" value="ECO:0007669"/>
    <property type="project" value="UniProtKB-KW"/>
</dbReference>
<dbReference type="Proteomes" id="UP000242637">
    <property type="component" value="Chromosome 1"/>
</dbReference>
<dbReference type="FunFam" id="3.40.1390.30:FF:000001">
    <property type="entry name" value="GTP cyclohydrolase 1 type 2"/>
    <property type="match status" value="1"/>
</dbReference>
<dbReference type="Pfam" id="PF01784">
    <property type="entry name" value="DUF34_NIF3"/>
    <property type="match status" value="1"/>
</dbReference>
<evidence type="ECO:0000256" key="3">
    <source>
        <dbReference type="ARBA" id="ARBA00022112"/>
    </source>
</evidence>
<dbReference type="Gene3D" id="3.40.1390.30">
    <property type="entry name" value="NIF3 (NGG1p interacting factor 3)-like"/>
    <property type="match status" value="2"/>
</dbReference>